<evidence type="ECO:0000313" key="2">
    <source>
        <dbReference type="EMBL" id="VFA81542.1"/>
    </source>
</evidence>
<accession>A0A449GQ33</accession>
<evidence type="ECO:0000313" key="3">
    <source>
        <dbReference type="EMBL" id="VFA87879.1"/>
    </source>
</evidence>
<evidence type="ECO:0000256" key="1">
    <source>
        <dbReference type="SAM" id="Phobius"/>
    </source>
</evidence>
<dbReference type="EMBL" id="CAACYE010000005">
    <property type="protein sequence ID" value="VFA81542.1"/>
    <property type="molecule type" value="Genomic_DNA"/>
</dbReference>
<dbReference type="EMBL" id="CAACYE010000005">
    <property type="protein sequence ID" value="VFA87879.1"/>
    <property type="molecule type" value="Genomic_DNA"/>
</dbReference>
<proteinExistence type="predicted"/>
<keyword evidence="1" id="KW-1133">Transmembrane helix</keyword>
<keyword evidence="1" id="KW-0472">Membrane</keyword>
<dbReference type="RefSeq" id="WP_280489555.1">
    <property type="nucleotide sequence ID" value="NZ_CAACYE020000001.1"/>
</dbReference>
<gene>
    <name evidence="2" type="ORF">NCTC1935_00156</name>
    <name evidence="3" type="ORF">NCTC1935_05773</name>
</gene>
<name>A0A449GQ33_NOCFR</name>
<organism evidence="3">
    <name type="scientific">Nocardia farcinica</name>
    <dbReference type="NCBI Taxonomy" id="37329"/>
    <lineage>
        <taxon>Bacteria</taxon>
        <taxon>Bacillati</taxon>
        <taxon>Actinomycetota</taxon>
        <taxon>Actinomycetes</taxon>
        <taxon>Mycobacteriales</taxon>
        <taxon>Nocardiaceae</taxon>
        <taxon>Nocardia</taxon>
    </lineage>
</organism>
<protein>
    <submittedName>
        <fullName evidence="3">Uncharacterized protein</fullName>
    </submittedName>
</protein>
<feature type="transmembrane region" description="Helical" evidence="1">
    <location>
        <begin position="20"/>
        <end position="40"/>
    </location>
</feature>
<dbReference type="AlphaFoldDB" id="A0A449GQ33"/>
<keyword evidence="1" id="KW-0812">Transmembrane</keyword>
<reference evidence="3" key="1">
    <citation type="submission" date="2019-02" db="EMBL/GenBank/DDBJ databases">
        <authorList>
            <consortium name="Pathogen Informatics"/>
        </authorList>
    </citation>
    <scope>NUCLEOTIDE SEQUENCE</scope>
    <source>
        <strain evidence="3">3012STDY6733949</strain>
    </source>
</reference>
<sequence>MTGRHRAPASRIDWAFWRAYLVVIASVVSPLVVAWLIYFADH</sequence>